<dbReference type="SUPFAM" id="SSF50044">
    <property type="entry name" value="SH3-domain"/>
    <property type="match status" value="1"/>
</dbReference>
<feature type="domain" description="NlpC/P60" evidence="8">
    <location>
        <begin position="249"/>
        <end position="376"/>
    </location>
</feature>
<comment type="caution">
    <text evidence="9">The sequence shown here is derived from an EMBL/GenBank/DDBJ whole genome shotgun (WGS) entry which is preliminary data.</text>
</comment>
<feature type="compositionally biased region" description="Low complexity" evidence="5">
    <location>
        <begin position="111"/>
        <end position="138"/>
    </location>
</feature>
<dbReference type="Pfam" id="PF08239">
    <property type="entry name" value="SH3_3"/>
    <property type="match status" value="2"/>
</dbReference>
<evidence type="ECO:0000256" key="5">
    <source>
        <dbReference type="SAM" id="MobiDB-lite"/>
    </source>
</evidence>
<dbReference type="InterPro" id="IPR000064">
    <property type="entry name" value="NLP_P60_dom"/>
</dbReference>
<reference evidence="10" key="1">
    <citation type="submission" date="2018-11" db="EMBL/GenBank/DDBJ databases">
        <title>Genome sequencing of a novel mesophilic and cellulolytic organism within the genus Hungateiclostridium.</title>
        <authorList>
            <person name="Rettenmaier R."/>
            <person name="Liebl W."/>
            <person name="Zverlov V."/>
        </authorList>
    </citation>
    <scope>NUCLEOTIDE SEQUENCE [LARGE SCALE GENOMIC DNA]</scope>
    <source>
        <strain evidence="10">N2K1</strain>
    </source>
</reference>
<evidence type="ECO:0000313" key="9">
    <source>
        <dbReference type="EMBL" id="RXE60165.1"/>
    </source>
</evidence>
<accession>A0A4Q0I899</accession>
<dbReference type="PANTHER" id="PTHR47053:SF1">
    <property type="entry name" value="MUREIN DD-ENDOPEPTIDASE MEPH-RELATED"/>
    <property type="match status" value="1"/>
</dbReference>
<keyword evidence="10" id="KW-1185">Reference proteome</keyword>
<sequence length="377" mass="40392">MLKFNKVFVYITASALSVSLWTCTSFAQQNKTGVTTATMLNMRANPNTSTKVIDQIPNGSKVDIIETSNGWYKVSYNGKTGWIYSSYVKITETPKSAVVDETLTATLNKGSSSTDNSTNTSSNNSTTINSTENNSSSNQVIDETILKASQRATAEEKAENAVVKTGIVKASVLNVREGADVSYSVVGKLQNGTKVNIVNEKAGWYQIKLANGSTGWVSSTYVIDNTAIASRSGIAEDSTMAAPNNSDVSSVRGQVVEYSKKFLGVKYVYGGNSPSQGFDCSGYVKYVFSNFGVSLERVAASQANQGTRISKGDLLPGDLVFFDTNGGHNYINHVGIYIGEGMFIHASSGSSKRGVVISDLTSGFYANSYMTARRVLN</sequence>
<feature type="domain" description="SH3b" evidence="7">
    <location>
        <begin position="163"/>
        <end position="226"/>
    </location>
</feature>
<feature type="signal peptide" evidence="6">
    <location>
        <begin position="1"/>
        <end position="27"/>
    </location>
</feature>
<evidence type="ECO:0000256" key="4">
    <source>
        <dbReference type="ARBA" id="ARBA00022807"/>
    </source>
</evidence>
<dbReference type="SUPFAM" id="SSF54001">
    <property type="entry name" value="Cysteine proteinases"/>
    <property type="match status" value="1"/>
</dbReference>
<proteinExistence type="inferred from homology"/>
<dbReference type="PROSITE" id="PS51935">
    <property type="entry name" value="NLPC_P60"/>
    <property type="match status" value="1"/>
</dbReference>
<dbReference type="PANTHER" id="PTHR47053">
    <property type="entry name" value="MUREIN DD-ENDOPEPTIDASE MEPH-RELATED"/>
    <property type="match status" value="1"/>
</dbReference>
<dbReference type="SMART" id="SM00287">
    <property type="entry name" value="SH3b"/>
    <property type="match status" value="2"/>
</dbReference>
<dbReference type="PROSITE" id="PS51781">
    <property type="entry name" value="SH3B"/>
    <property type="match status" value="2"/>
</dbReference>
<evidence type="ECO:0000259" key="8">
    <source>
        <dbReference type="PROSITE" id="PS51935"/>
    </source>
</evidence>
<dbReference type="RefSeq" id="WP_069193902.1">
    <property type="nucleotide sequence ID" value="NZ_RLII01000002.1"/>
</dbReference>
<dbReference type="Gene3D" id="2.30.30.40">
    <property type="entry name" value="SH3 Domains"/>
    <property type="match status" value="2"/>
</dbReference>
<evidence type="ECO:0000313" key="10">
    <source>
        <dbReference type="Proteomes" id="UP000289166"/>
    </source>
</evidence>
<organism evidence="9 10">
    <name type="scientific">Acetivibrio mesophilus</name>
    <dbReference type="NCBI Taxonomy" id="2487273"/>
    <lineage>
        <taxon>Bacteria</taxon>
        <taxon>Bacillati</taxon>
        <taxon>Bacillota</taxon>
        <taxon>Clostridia</taxon>
        <taxon>Eubacteriales</taxon>
        <taxon>Oscillospiraceae</taxon>
        <taxon>Acetivibrio</taxon>
    </lineage>
</organism>
<keyword evidence="3" id="KW-0378">Hydrolase</keyword>
<dbReference type="InterPro" id="IPR051202">
    <property type="entry name" value="Peptidase_C40"/>
</dbReference>
<keyword evidence="4" id="KW-0788">Thiol protease</keyword>
<dbReference type="Proteomes" id="UP000289166">
    <property type="component" value="Unassembled WGS sequence"/>
</dbReference>
<dbReference type="Pfam" id="PF00877">
    <property type="entry name" value="NLPC_P60"/>
    <property type="match status" value="1"/>
</dbReference>
<dbReference type="GO" id="GO:0008234">
    <property type="term" value="F:cysteine-type peptidase activity"/>
    <property type="evidence" value="ECO:0007669"/>
    <property type="project" value="UniProtKB-KW"/>
</dbReference>
<dbReference type="EMBL" id="RLII01000002">
    <property type="protein sequence ID" value="RXE60165.1"/>
    <property type="molecule type" value="Genomic_DNA"/>
</dbReference>
<keyword evidence="6" id="KW-0732">Signal</keyword>
<comment type="similarity">
    <text evidence="1">Belongs to the peptidase C40 family.</text>
</comment>
<dbReference type="InterPro" id="IPR038765">
    <property type="entry name" value="Papain-like_cys_pep_sf"/>
</dbReference>
<dbReference type="GO" id="GO:0006508">
    <property type="term" value="P:proteolysis"/>
    <property type="evidence" value="ECO:0007669"/>
    <property type="project" value="UniProtKB-KW"/>
</dbReference>
<dbReference type="InterPro" id="IPR003646">
    <property type="entry name" value="SH3-like_bac-type"/>
</dbReference>
<dbReference type="OrthoDB" id="9808890at2"/>
<keyword evidence="2" id="KW-0645">Protease</keyword>
<feature type="region of interest" description="Disordered" evidence="5">
    <location>
        <begin position="107"/>
        <end position="139"/>
    </location>
</feature>
<evidence type="ECO:0000256" key="6">
    <source>
        <dbReference type="SAM" id="SignalP"/>
    </source>
</evidence>
<dbReference type="AlphaFoldDB" id="A0A4Q0I899"/>
<evidence type="ECO:0000256" key="3">
    <source>
        <dbReference type="ARBA" id="ARBA00022801"/>
    </source>
</evidence>
<evidence type="ECO:0000259" key="7">
    <source>
        <dbReference type="PROSITE" id="PS51781"/>
    </source>
</evidence>
<gene>
    <name evidence="9" type="ORF">EFD62_02740</name>
</gene>
<dbReference type="Gene3D" id="3.90.1720.10">
    <property type="entry name" value="endopeptidase domain like (from Nostoc punctiforme)"/>
    <property type="match status" value="1"/>
</dbReference>
<name>A0A4Q0I899_9FIRM</name>
<protein>
    <submittedName>
        <fullName evidence="9">Peptidoglycan endopeptidase</fullName>
    </submittedName>
</protein>
<dbReference type="InterPro" id="IPR036028">
    <property type="entry name" value="SH3-like_dom_sf"/>
</dbReference>
<evidence type="ECO:0000256" key="1">
    <source>
        <dbReference type="ARBA" id="ARBA00007074"/>
    </source>
</evidence>
<evidence type="ECO:0000256" key="2">
    <source>
        <dbReference type="ARBA" id="ARBA00022670"/>
    </source>
</evidence>
<feature type="chain" id="PRO_5020205971" evidence="6">
    <location>
        <begin position="28"/>
        <end position="377"/>
    </location>
</feature>
<feature type="domain" description="SH3b" evidence="7">
    <location>
        <begin position="30"/>
        <end position="92"/>
    </location>
</feature>